<dbReference type="GO" id="GO:0016989">
    <property type="term" value="F:sigma factor antagonist activity"/>
    <property type="evidence" value="ECO:0007669"/>
    <property type="project" value="InterPro"/>
</dbReference>
<evidence type="ECO:0000256" key="7">
    <source>
        <dbReference type="HAMAP-Rule" id="MF_00637"/>
    </source>
</evidence>
<gene>
    <name evidence="7" type="primary">spoIIAB</name>
    <name evidence="9" type="ORF">IAB69_02405</name>
</gene>
<dbReference type="EC" id="2.7.11.1" evidence="7"/>
<evidence type="ECO:0000313" key="9">
    <source>
        <dbReference type="EMBL" id="HIU61481.1"/>
    </source>
</evidence>
<organism evidence="9 10">
    <name type="scientific">Candidatus Coproplasma excrementigallinarum</name>
    <dbReference type="NCBI Taxonomy" id="2840747"/>
    <lineage>
        <taxon>Bacteria</taxon>
        <taxon>Bacillati</taxon>
        <taxon>Bacillota</taxon>
        <taxon>Clostridia</taxon>
        <taxon>Eubacteriales</taxon>
        <taxon>Candidatus Coproplasma</taxon>
    </lineage>
</organism>
<dbReference type="InterPro" id="IPR036890">
    <property type="entry name" value="HATPase_C_sf"/>
</dbReference>
<dbReference type="Pfam" id="PF13581">
    <property type="entry name" value="HATPase_c_2"/>
    <property type="match status" value="1"/>
</dbReference>
<accession>A0A9D1MJN3</accession>
<evidence type="ECO:0000256" key="1">
    <source>
        <dbReference type="ARBA" id="ARBA00022527"/>
    </source>
</evidence>
<evidence type="ECO:0000259" key="8">
    <source>
        <dbReference type="SMART" id="SM00387"/>
    </source>
</evidence>
<proteinExistence type="inferred from homology"/>
<dbReference type="InterPro" id="IPR010194">
    <property type="entry name" value="Anti-sigma_F"/>
</dbReference>
<name>A0A9D1MJN3_9FIRM</name>
<evidence type="ECO:0000313" key="10">
    <source>
        <dbReference type="Proteomes" id="UP000824110"/>
    </source>
</evidence>
<keyword evidence="2 7" id="KW-0808">Transferase</keyword>
<keyword evidence="3 7" id="KW-0547">Nucleotide-binding</keyword>
<dbReference type="SMART" id="SM00387">
    <property type="entry name" value="HATPase_c"/>
    <property type="match status" value="1"/>
</dbReference>
<dbReference type="GO" id="GO:0030435">
    <property type="term" value="P:sporulation resulting in formation of a cellular spore"/>
    <property type="evidence" value="ECO:0007669"/>
    <property type="project" value="UniProtKB-KW"/>
</dbReference>
<dbReference type="AlphaFoldDB" id="A0A9D1MJN3"/>
<dbReference type="NCBIfam" id="TIGR01925">
    <property type="entry name" value="spIIAB"/>
    <property type="match status" value="1"/>
</dbReference>
<comment type="caution">
    <text evidence="9">The sequence shown here is derived from an EMBL/GenBank/DDBJ whole genome shotgun (WGS) entry which is preliminary data.</text>
</comment>
<dbReference type="InterPro" id="IPR050267">
    <property type="entry name" value="Anti-sigma-factor_SerPK"/>
</dbReference>
<keyword evidence="1 7" id="KW-0723">Serine/threonine-protein kinase</keyword>
<dbReference type="PANTHER" id="PTHR35526">
    <property type="entry name" value="ANTI-SIGMA-F FACTOR RSBW-RELATED"/>
    <property type="match status" value="1"/>
</dbReference>
<dbReference type="GO" id="GO:0030436">
    <property type="term" value="P:asexual sporulation"/>
    <property type="evidence" value="ECO:0007669"/>
    <property type="project" value="UniProtKB-UniRule"/>
</dbReference>
<dbReference type="PANTHER" id="PTHR35526:SF3">
    <property type="entry name" value="ANTI-SIGMA-F FACTOR RSBW"/>
    <property type="match status" value="1"/>
</dbReference>
<dbReference type="HAMAP" id="MF_00637">
    <property type="entry name" value="Anti_sigma_F"/>
    <property type="match status" value="1"/>
</dbReference>
<evidence type="ECO:0000256" key="6">
    <source>
        <dbReference type="ARBA" id="ARBA00022969"/>
    </source>
</evidence>
<dbReference type="Gene3D" id="3.30.565.10">
    <property type="entry name" value="Histidine kinase-like ATPase, C-terminal domain"/>
    <property type="match status" value="1"/>
</dbReference>
<comment type="catalytic activity">
    <reaction evidence="7">
        <text>L-seryl-[protein] + ATP = O-phospho-L-seryl-[protein] + ADP + H(+)</text>
        <dbReference type="Rhea" id="RHEA:17989"/>
        <dbReference type="Rhea" id="RHEA-COMP:9863"/>
        <dbReference type="Rhea" id="RHEA-COMP:11604"/>
        <dbReference type="ChEBI" id="CHEBI:15378"/>
        <dbReference type="ChEBI" id="CHEBI:29999"/>
        <dbReference type="ChEBI" id="CHEBI:30616"/>
        <dbReference type="ChEBI" id="CHEBI:83421"/>
        <dbReference type="ChEBI" id="CHEBI:456216"/>
        <dbReference type="EC" id="2.7.11.1"/>
    </reaction>
</comment>
<dbReference type="SUPFAM" id="SSF55874">
    <property type="entry name" value="ATPase domain of HSP90 chaperone/DNA topoisomerase II/histidine kinase"/>
    <property type="match status" value="1"/>
</dbReference>
<reference evidence="9" key="1">
    <citation type="submission" date="2020-10" db="EMBL/GenBank/DDBJ databases">
        <authorList>
            <person name="Gilroy R."/>
        </authorList>
    </citation>
    <scope>NUCLEOTIDE SEQUENCE</scope>
    <source>
        <strain evidence="9">CHK195-12923</strain>
    </source>
</reference>
<comment type="catalytic activity">
    <reaction evidence="7">
        <text>L-threonyl-[protein] + ATP = O-phospho-L-threonyl-[protein] + ADP + H(+)</text>
        <dbReference type="Rhea" id="RHEA:46608"/>
        <dbReference type="Rhea" id="RHEA-COMP:11060"/>
        <dbReference type="Rhea" id="RHEA-COMP:11605"/>
        <dbReference type="ChEBI" id="CHEBI:15378"/>
        <dbReference type="ChEBI" id="CHEBI:30013"/>
        <dbReference type="ChEBI" id="CHEBI:30616"/>
        <dbReference type="ChEBI" id="CHEBI:61977"/>
        <dbReference type="ChEBI" id="CHEBI:456216"/>
        <dbReference type="EC" id="2.7.11.1"/>
    </reaction>
</comment>
<dbReference type="InterPro" id="IPR003594">
    <property type="entry name" value="HATPase_dom"/>
</dbReference>
<evidence type="ECO:0000256" key="4">
    <source>
        <dbReference type="ARBA" id="ARBA00022777"/>
    </source>
</evidence>
<dbReference type="Proteomes" id="UP000824110">
    <property type="component" value="Unassembled WGS sequence"/>
</dbReference>
<reference evidence="9" key="2">
    <citation type="journal article" date="2021" name="PeerJ">
        <title>Extensive microbial diversity within the chicken gut microbiome revealed by metagenomics and culture.</title>
        <authorList>
            <person name="Gilroy R."/>
            <person name="Ravi A."/>
            <person name="Getino M."/>
            <person name="Pursley I."/>
            <person name="Horton D.L."/>
            <person name="Alikhan N.F."/>
            <person name="Baker D."/>
            <person name="Gharbi K."/>
            <person name="Hall N."/>
            <person name="Watson M."/>
            <person name="Adriaenssens E.M."/>
            <person name="Foster-Nyarko E."/>
            <person name="Jarju S."/>
            <person name="Secka A."/>
            <person name="Antonio M."/>
            <person name="Oren A."/>
            <person name="Chaudhuri R.R."/>
            <person name="La Ragione R."/>
            <person name="Hildebrand F."/>
            <person name="Pallen M.J."/>
        </authorList>
    </citation>
    <scope>NUCLEOTIDE SEQUENCE</scope>
    <source>
        <strain evidence="9">CHK195-12923</strain>
    </source>
</reference>
<dbReference type="GO" id="GO:0004674">
    <property type="term" value="F:protein serine/threonine kinase activity"/>
    <property type="evidence" value="ECO:0007669"/>
    <property type="project" value="UniProtKB-KW"/>
</dbReference>
<sequence>MMKNNYLKLEFLSLPENQAFARDAVAAFCLPLNPTLSQLSDVKTAVSEAVTNCTVHAYRGTSGIITVECRTEGNALHISIGDKGAGIADVEAALKPFFTTLPSDERSGMGFTIMQTFMDEFSIKSQVGEGTLVSMCKRFDPEVENA</sequence>
<evidence type="ECO:0000256" key="3">
    <source>
        <dbReference type="ARBA" id="ARBA00022741"/>
    </source>
</evidence>
<evidence type="ECO:0000256" key="2">
    <source>
        <dbReference type="ARBA" id="ARBA00022679"/>
    </source>
</evidence>
<comment type="similarity">
    <text evidence="7">Belongs to the anti-sigma-factor family.</text>
</comment>
<dbReference type="GO" id="GO:0005524">
    <property type="term" value="F:ATP binding"/>
    <property type="evidence" value="ECO:0007669"/>
    <property type="project" value="UniProtKB-KW"/>
</dbReference>
<evidence type="ECO:0000256" key="5">
    <source>
        <dbReference type="ARBA" id="ARBA00022840"/>
    </source>
</evidence>
<keyword evidence="5 7" id="KW-0067">ATP-binding</keyword>
<dbReference type="EMBL" id="DVNE01000022">
    <property type="protein sequence ID" value="HIU61481.1"/>
    <property type="molecule type" value="Genomic_DNA"/>
</dbReference>
<feature type="domain" description="Histidine kinase/HSP90-like ATPase" evidence="8">
    <location>
        <begin position="37"/>
        <end position="141"/>
    </location>
</feature>
<keyword evidence="4 7" id="KW-0418">Kinase</keyword>
<keyword evidence="6 7" id="KW-0749">Sporulation</keyword>
<protein>
    <recommendedName>
        <fullName evidence="7">Anti-sigma F factor</fullName>
        <ecNumber evidence="7">2.7.11.1</ecNumber>
    </recommendedName>
    <alternativeName>
        <fullName evidence="7">Stage II sporulation protein AB</fullName>
    </alternativeName>
</protein>
<comment type="function">
    <text evidence="7">Binds to sigma F and blocks its ability to form an RNA polymerase holoenzyme (E-sigma F). Phosphorylates SpoIIAA on a serine residue. This phosphorylation may enable SpoIIAA to act as an anti-anti-sigma factor that counteracts SpoIIAB and thus releases sigma F from inhibition.</text>
</comment>
<dbReference type="GO" id="GO:0042174">
    <property type="term" value="P:negative regulation of sporulation resulting in formation of a cellular spore"/>
    <property type="evidence" value="ECO:0007669"/>
    <property type="project" value="InterPro"/>
</dbReference>